<dbReference type="EMBL" id="AZIL01000813">
    <property type="protein sequence ID" value="EWM25960.1"/>
    <property type="molecule type" value="Genomic_DNA"/>
</dbReference>
<dbReference type="AlphaFoldDB" id="W7TG19"/>
<dbReference type="Proteomes" id="UP000019335">
    <property type="component" value="Chromosome 10"/>
</dbReference>
<protein>
    <submittedName>
        <fullName evidence="1">Uncharacterized protein</fullName>
    </submittedName>
</protein>
<gene>
    <name evidence="1" type="ORF">Naga_100400g2</name>
</gene>
<accession>W7TG19</accession>
<sequence length="251" mass="29015">MKEGRKADGWESGGWEGMHYLLVKLQYPYNWGLIDLITHVWYLQTLFSNLCMHVCTCVFRGGKICEKRVFRGPHWPSRDRVKEKPPPRRGVTPVRCTDKAGGMEFACLLSLMDRSRSHLTWQRTKKAKTAAIDSDCRRTYNTERGRPLTKPDSVRGRWWAKESCSGGEMEAISVWVAPPYAFLIIPQVPACDESPQRIYPPLIKGKEKEKKNERSAKMREAEKVKRQRMWYFLVLPLSLSRTTRPLLGSGI</sequence>
<proteinExistence type="predicted"/>
<name>W7TG19_9STRA</name>
<evidence type="ECO:0000313" key="2">
    <source>
        <dbReference type="Proteomes" id="UP000019335"/>
    </source>
</evidence>
<reference evidence="1 2" key="1">
    <citation type="journal article" date="2014" name="Mol. Plant">
        <title>Chromosome Scale Genome Assembly and Transcriptome Profiling of Nannochloropsis gaditana in Nitrogen Depletion.</title>
        <authorList>
            <person name="Corteggiani Carpinelli E."/>
            <person name="Telatin A."/>
            <person name="Vitulo N."/>
            <person name="Forcato C."/>
            <person name="D'Angelo M."/>
            <person name="Schiavon R."/>
            <person name="Vezzi A."/>
            <person name="Giacometti G.M."/>
            <person name="Morosinotto T."/>
            <person name="Valle G."/>
        </authorList>
    </citation>
    <scope>NUCLEOTIDE SEQUENCE [LARGE SCALE GENOMIC DNA]</scope>
    <source>
        <strain evidence="1 2">B-31</strain>
    </source>
</reference>
<keyword evidence="2" id="KW-1185">Reference proteome</keyword>
<evidence type="ECO:0000313" key="1">
    <source>
        <dbReference type="EMBL" id="EWM25960.1"/>
    </source>
</evidence>
<organism evidence="1 2">
    <name type="scientific">Nannochloropsis gaditana</name>
    <dbReference type="NCBI Taxonomy" id="72520"/>
    <lineage>
        <taxon>Eukaryota</taxon>
        <taxon>Sar</taxon>
        <taxon>Stramenopiles</taxon>
        <taxon>Ochrophyta</taxon>
        <taxon>Eustigmatophyceae</taxon>
        <taxon>Eustigmatales</taxon>
        <taxon>Monodopsidaceae</taxon>
        <taxon>Nannochloropsis</taxon>
    </lineage>
</organism>
<comment type="caution">
    <text evidence="1">The sequence shown here is derived from an EMBL/GenBank/DDBJ whole genome shotgun (WGS) entry which is preliminary data.</text>
</comment>